<dbReference type="GeneID" id="17043165"/>
<feature type="region of interest" description="Disordered" evidence="2">
    <location>
        <begin position="259"/>
        <end position="287"/>
    </location>
</feature>
<dbReference type="KEGG" id="csl:COCSUDRAFT_13495"/>
<keyword evidence="4" id="KW-0418">Kinase</keyword>
<dbReference type="PROSITE" id="PS50011">
    <property type="entry name" value="PROTEIN_KINASE_DOM"/>
    <property type="match status" value="1"/>
</dbReference>
<gene>
    <name evidence="4" type="ORF">COCSUDRAFT_13495</name>
</gene>
<feature type="domain" description="Protein kinase" evidence="3">
    <location>
        <begin position="1"/>
        <end position="244"/>
    </location>
</feature>
<proteinExistence type="inferred from homology"/>
<dbReference type="RefSeq" id="XP_005649707.1">
    <property type="nucleotide sequence ID" value="XM_005649650.1"/>
</dbReference>
<dbReference type="PANTHER" id="PTHR11909">
    <property type="entry name" value="CASEIN KINASE-RELATED"/>
    <property type="match status" value="1"/>
</dbReference>
<evidence type="ECO:0000256" key="2">
    <source>
        <dbReference type="SAM" id="MobiDB-lite"/>
    </source>
</evidence>
<reference evidence="4 5" key="1">
    <citation type="journal article" date="2012" name="Genome Biol.">
        <title>The genome of the polar eukaryotic microalga coccomyxa subellipsoidea reveals traits of cold adaptation.</title>
        <authorList>
            <person name="Blanc G."/>
            <person name="Agarkova I."/>
            <person name="Grimwood J."/>
            <person name="Kuo A."/>
            <person name="Brueggeman A."/>
            <person name="Dunigan D."/>
            <person name="Gurnon J."/>
            <person name="Ladunga I."/>
            <person name="Lindquist E."/>
            <person name="Lucas S."/>
            <person name="Pangilinan J."/>
            <person name="Proschold T."/>
            <person name="Salamov A."/>
            <person name="Schmutz J."/>
            <person name="Weeks D."/>
            <person name="Yamada T."/>
            <person name="Claverie J.M."/>
            <person name="Grigoriev I."/>
            <person name="Van Etten J."/>
            <person name="Lomsadze A."/>
            <person name="Borodovsky M."/>
        </authorList>
    </citation>
    <scope>NUCLEOTIDE SEQUENCE [LARGE SCALE GENOMIC DNA]</scope>
    <source>
        <strain evidence="4 5">C-169</strain>
    </source>
</reference>
<dbReference type="InterPro" id="IPR000719">
    <property type="entry name" value="Prot_kinase_dom"/>
</dbReference>
<keyword evidence="5" id="KW-1185">Reference proteome</keyword>
<feature type="compositionally biased region" description="Basic and acidic residues" evidence="2">
    <location>
        <begin position="259"/>
        <end position="270"/>
    </location>
</feature>
<dbReference type="GO" id="GO:0005524">
    <property type="term" value="F:ATP binding"/>
    <property type="evidence" value="ECO:0007669"/>
    <property type="project" value="InterPro"/>
</dbReference>
<dbReference type="InterPro" id="IPR050235">
    <property type="entry name" value="CK1_Ser-Thr_kinase"/>
</dbReference>
<name>I0Z3E4_COCSC</name>
<evidence type="ECO:0000313" key="5">
    <source>
        <dbReference type="Proteomes" id="UP000007264"/>
    </source>
</evidence>
<evidence type="ECO:0000313" key="4">
    <source>
        <dbReference type="EMBL" id="EIE25163.1"/>
    </source>
</evidence>
<comment type="similarity">
    <text evidence="1">Belongs to the protein kinase superfamily. CK1 Ser/Thr protein kinase family. Casein kinase I subfamily.</text>
</comment>
<dbReference type="InterPro" id="IPR011009">
    <property type="entry name" value="Kinase-like_dom_sf"/>
</dbReference>
<keyword evidence="4" id="KW-0808">Transferase</keyword>
<organism evidence="4 5">
    <name type="scientific">Coccomyxa subellipsoidea (strain C-169)</name>
    <name type="common">Green microalga</name>
    <dbReference type="NCBI Taxonomy" id="574566"/>
    <lineage>
        <taxon>Eukaryota</taxon>
        <taxon>Viridiplantae</taxon>
        <taxon>Chlorophyta</taxon>
        <taxon>core chlorophytes</taxon>
        <taxon>Trebouxiophyceae</taxon>
        <taxon>Trebouxiophyceae incertae sedis</taxon>
        <taxon>Coccomyxaceae</taxon>
        <taxon>Coccomyxa</taxon>
        <taxon>Coccomyxa subellipsoidea</taxon>
    </lineage>
</organism>
<dbReference type="OrthoDB" id="5800476at2759"/>
<dbReference type="GO" id="GO:0004672">
    <property type="term" value="F:protein kinase activity"/>
    <property type="evidence" value="ECO:0007669"/>
    <property type="project" value="InterPro"/>
</dbReference>
<dbReference type="Gene3D" id="1.10.510.10">
    <property type="entry name" value="Transferase(Phosphotransferase) domain 1"/>
    <property type="match status" value="1"/>
</dbReference>
<dbReference type="SUPFAM" id="SSF56112">
    <property type="entry name" value="Protein kinase-like (PK-like)"/>
    <property type="match status" value="1"/>
</dbReference>
<dbReference type="AlphaFoldDB" id="I0Z3E4"/>
<dbReference type="STRING" id="574566.I0Z3E4"/>
<sequence>LQGRKSSLSDVTFEAKMYLILQGKDGIPEVHRYGTGLEHSGGNGSFMVMDLLGPSLKNIFKSCGRKFDLKTVLMLADQLVSRLEYVHSKGFIHRSVKPENFVMGIGKHVNQVHIIDFGKARAYRDHKSGDHIPYRENVILKSAFFFTGINGHLGIERSRRDDLESLGNMLMYFLRGSLPWQDSYTSRSTQGLERLRRKMLATSINSLCSGFPNKFAEYLKYCRCLRFDEQPDYAYLRQMFRDLFQREGFQWDDKFCWTPKKQDQKPRESEDSLALVKEGNLAEAETE</sequence>
<evidence type="ECO:0000259" key="3">
    <source>
        <dbReference type="PROSITE" id="PS50011"/>
    </source>
</evidence>
<dbReference type="Pfam" id="PF00069">
    <property type="entry name" value="Pkinase"/>
    <property type="match status" value="1"/>
</dbReference>
<dbReference type="eggNOG" id="KOG1164">
    <property type="taxonomic scope" value="Eukaryota"/>
</dbReference>
<evidence type="ECO:0000256" key="1">
    <source>
        <dbReference type="ARBA" id="ARBA00005926"/>
    </source>
</evidence>
<feature type="non-terminal residue" evidence="4">
    <location>
        <position position="1"/>
    </location>
</feature>
<dbReference type="Proteomes" id="UP000007264">
    <property type="component" value="Unassembled WGS sequence"/>
</dbReference>
<protein>
    <submittedName>
        <fullName evidence="4">Casein kinase I</fullName>
    </submittedName>
</protein>
<dbReference type="EMBL" id="AGSI01000004">
    <property type="protein sequence ID" value="EIE25163.1"/>
    <property type="molecule type" value="Genomic_DNA"/>
</dbReference>
<accession>I0Z3E4</accession>
<dbReference type="SMART" id="SM00220">
    <property type="entry name" value="S_TKc"/>
    <property type="match status" value="1"/>
</dbReference>
<comment type="caution">
    <text evidence="4">The sequence shown here is derived from an EMBL/GenBank/DDBJ whole genome shotgun (WGS) entry which is preliminary data.</text>
</comment>